<evidence type="ECO:0000313" key="1">
    <source>
        <dbReference type="EMBL" id="UYA98690.1"/>
    </source>
</evidence>
<gene>
    <name evidence="1" type="ORF">IVIADoCa5_20</name>
</gene>
<dbReference type="Proteomes" id="UP001164549">
    <property type="component" value="Segment"/>
</dbReference>
<organism evidence="1 2">
    <name type="scientific">Xanthomonas phage vB_Xar_IVIA-DoCa5</name>
    <dbReference type="NCBI Taxonomy" id="2975532"/>
    <lineage>
        <taxon>Viruses</taxon>
        <taxon>Duplodnaviria</taxon>
        <taxon>Heunggongvirae</taxon>
        <taxon>Uroviricota</taxon>
        <taxon>Caudoviricetes</taxon>
        <taxon>Mesyanzhinovviridae</taxon>
        <taxon>Bradleyvirinae</taxon>
        <taxon>Docaquintavirus</taxon>
        <taxon>Docaquintavirus doca5</taxon>
    </lineage>
</organism>
<sequence length="133" mass="14963">MENFEAQLRGFGIRTMRQVDQVRRASALELFRLVIFATPVDTGRLRGNWQTTINSPATGDRNMDDPTGGMALAEAMANLGGLTDVVWFVNNLPYAERIEYEGWSRQAPEGMVRRHLAQWQRIVTAKAKAVAKL</sequence>
<name>A0A9X9JPK9_9CAUD</name>
<reference evidence="1" key="1">
    <citation type="submission" date="2022-07" db="EMBL/GenBank/DDBJ databases">
        <title>Comparative analysis of new lytic phages for the biological control of phytopathogenic Xanthomonas spp.</title>
        <authorList>
            <person name="Domingo-Calap M.L."/>
            <person name="Bernabeu-Gimeno M."/>
            <person name="Aure C.M."/>
            <person name="Marco-Noales E."/>
            <person name="Domingo-Calap P."/>
        </authorList>
    </citation>
    <scope>NUCLEOTIDE SEQUENCE</scope>
</reference>
<accession>A0A9X9JPK9</accession>
<proteinExistence type="predicted"/>
<protein>
    <submittedName>
        <fullName evidence="1">Virion structural protein</fullName>
    </submittedName>
</protein>
<keyword evidence="2" id="KW-1185">Reference proteome</keyword>
<evidence type="ECO:0000313" key="2">
    <source>
        <dbReference type="Proteomes" id="UP001164549"/>
    </source>
</evidence>
<dbReference type="EMBL" id="ON932079">
    <property type="protein sequence ID" value="UYA98690.1"/>
    <property type="molecule type" value="Genomic_DNA"/>
</dbReference>